<dbReference type="SUPFAM" id="SSF54637">
    <property type="entry name" value="Thioesterase/thiol ester dehydrase-isomerase"/>
    <property type="match status" value="2"/>
</dbReference>
<reference evidence="3 4" key="1">
    <citation type="journal article" date="2011" name="Front. Microbiol.">
        <title>Genomic signatures of strain selection and enhancement in Bacillus atrophaeus var. globigii, a historical biowarfare simulant.</title>
        <authorList>
            <person name="Gibbons H.S."/>
            <person name="Broomall S.M."/>
            <person name="McNew L.A."/>
            <person name="Daligault H."/>
            <person name="Chapman C."/>
            <person name="Bruce D."/>
            <person name="Karavis M."/>
            <person name="Krepps M."/>
            <person name="McGregor P.A."/>
            <person name="Hong C."/>
            <person name="Park K.H."/>
            <person name="Akmal A."/>
            <person name="Feldman A."/>
            <person name="Lin J.S."/>
            <person name="Chang W.E."/>
            <person name="Higgs B.W."/>
            <person name="Demirev P."/>
            <person name="Lindquist J."/>
            <person name="Liem A."/>
            <person name="Fochler E."/>
            <person name="Read T.D."/>
            <person name="Tapia R."/>
            <person name="Johnson S."/>
            <person name="Bishop-Lilly K.A."/>
            <person name="Detter C."/>
            <person name="Han C."/>
            <person name="Sozhamannan S."/>
            <person name="Rosenzweig C.N."/>
            <person name="Skowronski E.W."/>
        </authorList>
    </citation>
    <scope>NUCLEOTIDE SEQUENCE [LARGE SCALE GENOMIC DNA]</scope>
    <source>
        <strain evidence="3 4">AK5</strain>
    </source>
</reference>
<dbReference type="InterPro" id="IPR029069">
    <property type="entry name" value="HotDog_dom_sf"/>
</dbReference>
<sequence>MSDVVKFSEVLASIRPDTEQELVLPEGWAQGRAFFGGFSAAIAFQHAKLGVDGEQPIRALTISFVGPLEPGKATLQRTILREGKSVTQVRVEILQNGGVQLSGLFTFGRSRPSQVSITDTLPAEVPGREYGLPFPKTPILPEFAHHFDYSVTVGGLPFSNTQSRQFGGWVRFCNEDTPIDVGLFLGLVDAWPPAVLPMLNQPAPASSLTWTIEFPELLPTHKKATDWWQYVAYIDYAADGYGHTHSHVWDDDGNLVAISRQTITVFA</sequence>
<dbReference type="InterPro" id="IPR049450">
    <property type="entry name" value="ACOT8-like_C"/>
</dbReference>
<evidence type="ECO:0000313" key="4">
    <source>
        <dbReference type="Proteomes" id="UP000288212"/>
    </source>
</evidence>
<dbReference type="OrthoDB" id="7059210at2"/>
<keyword evidence="4" id="KW-1185">Reference proteome</keyword>
<comment type="caution">
    <text evidence="3">The sequence shown here is derived from an EMBL/GenBank/DDBJ whole genome shotgun (WGS) entry which is preliminary data.</text>
</comment>
<proteinExistence type="predicted"/>
<dbReference type="PANTHER" id="PTHR38110">
    <property type="entry name" value="CHROMOSOME 23, WHOLE GENOME SHOTGUN SEQUENCE"/>
    <property type="match status" value="1"/>
</dbReference>
<organism evidence="3 4">
    <name type="scientific">Aliidiomarina haloalkalitolerans</name>
    <dbReference type="NCBI Taxonomy" id="859059"/>
    <lineage>
        <taxon>Bacteria</taxon>
        <taxon>Pseudomonadati</taxon>
        <taxon>Pseudomonadota</taxon>
        <taxon>Gammaproteobacteria</taxon>
        <taxon>Alteromonadales</taxon>
        <taxon>Idiomarinaceae</taxon>
        <taxon>Aliidiomarina</taxon>
    </lineage>
</organism>
<dbReference type="PANTHER" id="PTHR38110:SF1">
    <property type="entry name" value="THIOESTERASE DOMAIN-CONTAINING PROTEIN"/>
    <property type="match status" value="1"/>
</dbReference>
<evidence type="ECO:0000259" key="1">
    <source>
        <dbReference type="Pfam" id="PF13622"/>
    </source>
</evidence>
<dbReference type="Proteomes" id="UP000288212">
    <property type="component" value="Unassembled WGS sequence"/>
</dbReference>
<dbReference type="RefSeq" id="WP_126794331.1">
    <property type="nucleotide sequence ID" value="NZ_PIPI01000010.1"/>
</dbReference>
<accession>A0A432VPY1</accession>
<dbReference type="InterPro" id="IPR052389">
    <property type="entry name" value="Sec_Metab_Biosynth-Assoc"/>
</dbReference>
<dbReference type="Gene3D" id="2.40.160.210">
    <property type="entry name" value="Acyl-CoA thioesterase, double hotdog domain"/>
    <property type="match status" value="1"/>
</dbReference>
<evidence type="ECO:0000313" key="3">
    <source>
        <dbReference type="EMBL" id="RUO18251.1"/>
    </source>
</evidence>
<evidence type="ECO:0000259" key="2">
    <source>
        <dbReference type="Pfam" id="PF20789"/>
    </source>
</evidence>
<feature type="domain" description="Acyl-CoA thioesterase-like C-terminal" evidence="2">
    <location>
        <begin position="133"/>
        <end position="265"/>
    </location>
</feature>
<dbReference type="InterPro" id="IPR049449">
    <property type="entry name" value="TesB_ACOT8-like_N"/>
</dbReference>
<dbReference type="Pfam" id="PF20789">
    <property type="entry name" value="4HBT_3C"/>
    <property type="match status" value="1"/>
</dbReference>
<protein>
    <submittedName>
        <fullName evidence="3">Thioesterase family protein</fullName>
    </submittedName>
</protein>
<dbReference type="Pfam" id="PF13622">
    <property type="entry name" value="4HBT_3"/>
    <property type="match status" value="1"/>
</dbReference>
<name>A0A432VPY1_9GAMM</name>
<feature type="domain" description="Acyl-CoA thioesterase-like N-terminal HotDog" evidence="1">
    <location>
        <begin position="24"/>
        <end position="108"/>
    </location>
</feature>
<dbReference type="InterPro" id="IPR042171">
    <property type="entry name" value="Acyl-CoA_hotdog"/>
</dbReference>
<gene>
    <name evidence="3" type="ORF">CWE06_11405</name>
</gene>
<dbReference type="EMBL" id="PIPI01000010">
    <property type="protein sequence ID" value="RUO18251.1"/>
    <property type="molecule type" value="Genomic_DNA"/>
</dbReference>
<dbReference type="AlphaFoldDB" id="A0A432VPY1"/>